<gene>
    <name evidence="4" type="ORF">KFK14_11980</name>
</gene>
<dbReference type="GO" id="GO:0043565">
    <property type="term" value="F:sequence-specific DNA binding"/>
    <property type="evidence" value="ECO:0007669"/>
    <property type="project" value="InterPro"/>
</dbReference>
<feature type="domain" description="HTH araC/xylS-type" evidence="3">
    <location>
        <begin position="187"/>
        <end position="285"/>
    </location>
</feature>
<dbReference type="AlphaFoldDB" id="A0A975KBV6"/>
<evidence type="ECO:0000259" key="3">
    <source>
        <dbReference type="PROSITE" id="PS01124"/>
    </source>
</evidence>
<accession>A0A975KBV6</accession>
<dbReference type="KEGG" id="spph:KFK14_11980"/>
<sequence>MQMILEEMRALVARHAGKPAPPRLPLSVGQAFEPTPLTHGLYKPMLYFVLQGAKRVIIGGRTLEYRAGELLVASIDLPVIGQVIEASPEKPLMIVALALDPASIAALLIDMPNSGESAAEAGISISPITPGLIDPLLRIARLLDAPEDVPVMAPMLEREILYRVLQGPQGPILRQIAQSDSRLSRIRRAIDWIGQNYADSLKIDHLASLAGMSASSFHRHFKAVTAMSPLAYQKSIRLQEARRRLIMAPAEAARVAYAVGYESPSQFSREYTRLFGLPPLRDAARLLHGGGLAEA</sequence>
<keyword evidence="1" id="KW-0805">Transcription regulation</keyword>
<dbReference type="InterPro" id="IPR018060">
    <property type="entry name" value="HTH_AraC"/>
</dbReference>
<dbReference type="PANTHER" id="PTHR43436:SF1">
    <property type="entry name" value="TRANSCRIPTIONAL REGULATORY PROTEIN"/>
    <property type="match status" value="1"/>
</dbReference>
<dbReference type="SUPFAM" id="SSF46689">
    <property type="entry name" value="Homeodomain-like"/>
    <property type="match status" value="2"/>
</dbReference>
<proteinExistence type="predicted"/>
<evidence type="ECO:0000256" key="1">
    <source>
        <dbReference type="ARBA" id="ARBA00023015"/>
    </source>
</evidence>
<evidence type="ECO:0000313" key="5">
    <source>
        <dbReference type="Proteomes" id="UP000681425"/>
    </source>
</evidence>
<name>A0A975KBV6_9SPHN</name>
<evidence type="ECO:0000313" key="4">
    <source>
        <dbReference type="EMBL" id="QUT08237.1"/>
    </source>
</evidence>
<keyword evidence="2" id="KW-0804">Transcription</keyword>
<dbReference type="Gene3D" id="1.10.10.60">
    <property type="entry name" value="Homeodomain-like"/>
    <property type="match status" value="2"/>
</dbReference>
<dbReference type="Pfam" id="PF12833">
    <property type="entry name" value="HTH_18"/>
    <property type="match status" value="1"/>
</dbReference>
<dbReference type="Pfam" id="PF06719">
    <property type="entry name" value="AraC_N"/>
    <property type="match status" value="1"/>
</dbReference>
<organism evidence="4 5">
    <name type="scientific">Sphingobium phenoxybenzoativorans</name>
    <dbReference type="NCBI Taxonomy" id="1592790"/>
    <lineage>
        <taxon>Bacteria</taxon>
        <taxon>Pseudomonadati</taxon>
        <taxon>Pseudomonadota</taxon>
        <taxon>Alphaproteobacteria</taxon>
        <taxon>Sphingomonadales</taxon>
        <taxon>Sphingomonadaceae</taxon>
        <taxon>Sphingobium</taxon>
    </lineage>
</organism>
<evidence type="ECO:0000256" key="2">
    <source>
        <dbReference type="ARBA" id="ARBA00023163"/>
    </source>
</evidence>
<dbReference type="EMBL" id="CP073910">
    <property type="protein sequence ID" value="QUT08237.1"/>
    <property type="molecule type" value="Genomic_DNA"/>
</dbReference>
<dbReference type="PROSITE" id="PS01124">
    <property type="entry name" value="HTH_ARAC_FAMILY_2"/>
    <property type="match status" value="1"/>
</dbReference>
<reference evidence="4" key="1">
    <citation type="submission" date="2021-04" db="EMBL/GenBank/DDBJ databases">
        <title>Isolation of p-tert-butylphenol degrading bacteria Sphingobium phenoxybenzoativorans Tas13 from active sludge.</title>
        <authorList>
            <person name="Li Y."/>
        </authorList>
    </citation>
    <scope>NUCLEOTIDE SEQUENCE</scope>
    <source>
        <strain evidence="4">Tas13</strain>
    </source>
</reference>
<protein>
    <submittedName>
        <fullName evidence="4">AraC family transcriptional regulator</fullName>
    </submittedName>
</protein>
<dbReference type="PANTHER" id="PTHR43436">
    <property type="entry name" value="ARAC-FAMILY TRANSCRIPTIONAL REGULATOR"/>
    <property type="match status" value="1"/>
</dbReference>
<dbReference type="InterPro" id="IPR009594">
    <property type="entry name" value="Tscrpt_reg_HTH_AraC_N"/>
</dbReference>
<dbReference type="GO" id="GO:0003700">
    <property type="term" value="F:DNA-binding transcription factor activity"/>
    <property type="evidence" value="ECO:0007669"/>
    <property type="project" value="InterPro"/>
</dbReference>
<dbReference type="InterPro" id="IPR009057">
    <property type="entry name" value="Homeodomain-like_sf"/>
</dbReference>
<keyword evidence="5" id="KW-1185">Reference proteome</keyword>
<dbReference type="SMART" id="SM00342">
    <property type="entry name" value="HTH_ARAC"/>
    <property type="match status" value="1"/>
</dbReference>
<dbReference type="Proteomes" id="UP000681425">
    <property type="component" value="Chromosome"/>
</dbReference>